<reference evidence="6" key="1">
    <citation type="submission" date="2012-12" db="EMBL/GenBank/DDBJ databases">
        <authorList>
            <person name="Hellsten U."/>
            <person name="Grimwood J."/>
            <person name="Chapman J.A."/>
            <person name="Shapiro H."/>
            <person name="Aerts A."/>
            <person name="Otillar R.P."/>
            <person name="Terry A.Y."/>
            <person name="Boore J.L."/>
            <person name="Simakov O."/>
            <person name="Marletaz F."/>
            <person name="Cho S.-J."/>
            <person name="Edsinger-Gonzales E."/>
            <person name="Havlak P."/>
            <person name="Kuo D.-H."/>
            <person name="Larsson T."/>
            <person name="Lv J."/>
            <person name="Arendt D."/>
            <person name="Savage R."/>
            <person name="Osoegawa K."/>
            <person name="de Jong P."/>
            <person name="Lindberg D.R."/>
            <person name="Seaver E.C."/>
            <person name="Weisblat D.A."/>
            <person name="Putnam N.H."/>
            <person name="Grigoriev I.V."/>
            <person name="Rokhsar D.S."/>
        </authorList>
    </citation>
    <scope>NUCLEOTIDE SEQUENCE</scope>
</reference>
<evidence type="ECO:0000313" key="4">
    <source>
        <dbReference type="EMBL" id="ESO03215.1"/>
    </source>
</evidence>
<feature type="region of interest" description="Disordered" evidence="1">
    <location>
        <begin position="249"/>
        <end position="281"/>
    </location>
</feature>
<name>T1F7M7_HELRO</name>
<dbReference type="Proteomes" id="UP000015101">
    <property type="component" value="Unassembled WGS sequence"/>
</dbReference>
<evidence type="ECO:0000256" key="3">
    <source>
        <dbReference type="SAM" id="SignalP"/>
    </source>
</evidence>
<keyword evidence="3" id="KW-0732">Signal</keyword>
<evidence type="ECO:0000313" key="5">
    <source>
        <dbReference type="EnsemblMetazoa" id="HelroP174114"/>
    </source>
</evidence>
<feature type="compositionally biased region" description="Polar residues" evidence="1">
    <location>
        <begin position="46"/>
        <end position="57"/>
    </location>
</feature>
<evidence type="ECO:0000256" key="2">
    <source>
        <dbReference type="SAM" id="Phobius"/>
    </source>
</evidence>
<dbReference type="InParanoid" id="T1F7M7"/>
<protein>
    <submittedName>
        <fullName evidence="4 5">Uncharacterized protein</fullName>
    </submittedName>
</protein>
<organism evidence="5 6">
    <name type="scientific">Helobdella robusta</name>
    <name type="common">Californian leech</name>
    <dbReference type="NCBI Taxonomy" id="6412"/>
    <lineage>
        <taxon>Eukaryota</taxon>
        <taxon>Metazoa</taxon>
        <taxon>Spiralia</taxon>
        <taxon>Lophotrochozoa</taxon>
        <taxon>Annelida</taxon>
        <taxon>Clitellata</taxon>
        <taxon>Hirudinea</taxon>
        <taxon>Rhynchobdellida</taxon>
        <taxon>Glossiphoniidae</taxon>
        <taxon>Helobdella</taxon>
    </lineage>
</organism>
<reference evidence="4 6" key="2">
    <citation type="journal article" date="2013" name="Nature">
        <title>Insights into bilaterian evolution from three spiralian genomes.</title>
        <authorList>
            <person name="Simakov O."/>
            <person name="Marletaz F."/>
            <person name="Cho S.J."/>
            <person name="Edsinger-Gonzales E."/>
            <person name="Havlak P."/>
            <person name="Hellsten U."/>
            <person name="Kuo D.H."/>
            <person name="Larsson T."/>
            <person name="Lv J."/>
            <person name="Arendt D."/>
            <person name="Savage R."/>
            <person name="Osoegawa K."/>
            <person name="de Jong P."/>
            <person name="Grimwood J."/>
            <person name="Chapman J.A."/>
            <person name="Shapiro H."/>
            <person name="Aerts A."/>
            <person name="Otillar R.P."/>
            <person name="Terry A.Y."/>
            <person name="Boore J.L."/>
            <person name="Grigoriev I.V."/>
            <person name="Lindberg D.R."/>
            <person name="Seaver E.C."/>
            <person name="Weisblat D.A."/>
            <person name="Putnam N.H."/>
            <person name="Rokhsar D.S."/>
        </authorList>
    </citation>
    <scope>NUCLEOTIDE SEQUENCE</scope>
</reference>
<dbReference type="GeneID" id="20204826"/>
<proteinExistence type="predicted"/>
<keyword evidence="2" id="KW-0472">Membrane</keyword>
<feature type="chain" id="PRO_5010980405" evidence="3">
    <location>
        <begin position="23"/>
        <end position="376"/>
    </location>
</feature>
<feature type="signal peptide" evidence="3">
    <location>
        <begin position="1"/>
        <end position="22"/>
    </location>
</feature>
<keyword evidence="6" id="KW-1185">Reference proteome</keyword>
<evidence type="ECO:0000313" key="6">
    <source>
        <dbReference type="Proteomes" id="UP000015101"/>
    </source>
</evidence>
<reference evidence="5" key="3">
    <citation type="submission" date="2015-06" db="UniProtKB">
        <authorList>
            <consortium name="EnsemblMetazoa"/>
        </authorList>
    </citation>
    <scope>IDENTIFICATION</scope>
</reference>
<dbReference type="EMBL" id="AMQM01004813">
    <property type="status" value="NOT_ANNOTATED_CDS"/>
    <property type="molecule type" value="Genomic_DNA"/>
</dbReference>
<feature type="transmembrane region" description="Helical" evidence="2">
    <location>
        <begin position="181"/>
        <end position="204"/>
    </location>
</feature>
<accession>T1F7M7</accession>
<feature type="compositionally biased region" description="Basic and acidic residues" evidence="1">
    <location>
        <begin position="265"/>
        <end position="278"/>
    </location>
</feature>
<dbReference type="KEGG" id="hro:HELRODRAFT_174114"/>
<dbReference type="EMBL" id="KB096676">
    <property type="protein sequence ID" value="ESO03215.1"/>
    <property type="molecule type" value="Genomic_DNA"/>
</dbReference>
<dbReference type="EnsemblMetazoa" id="HelroT174114">
    <property type="protein sequence ID" value="HelroP174114"/>
    <property type="gene ID" value="HelroG174114"/>
</dbReference>
<evidence type="ECO:0000256" key="1">
    <source>
        <dbReference type="SAM" id="MobiDB-lite"/>
    </source>
</evidence>
<keyword evidence="2" id="KW-1133">Transmembrane helix</keyword>
<feature type="region of interest" description="Disordered" evidence="1">
    <location>
        <begin position="23"/>
        <end position="57"/>
    </location>
</feature>
<dbReference type="HOGENOM" id="CLU_736256_0_0_1"/>
<dbReference type="RefSeq" id="XP_009018908.1">
    <property type="nucleotide sequence ID" value="XM_009020660.1"/>
</dbReference>
<sequence>MIFTRQIVTVLFLLTIPGWSGGGGDPDGDASPVSDDSGADDDSETKSPQVTIEISSSGPIEPDISIFYICKLRTMKNEHQNMNLFAFHFDWFEYFSQKSFSMKSYEVLPAITNRSRYDNASILLTTSGEFNVSRNGSVIICSLEPNWMDSENISNSSTRFLKLDRRKTRLIASRDSQQQTFTIVSVVVVVLFVLSFMSTMTVALKAGTRSDHNANLEDIFQEDFNKIDFEEETEVERIIAAIPTENDLEAATTKSRDRSKKTVTFRKEEESQKADKVGSDNIEDLPVRRATAAADADSLATAAADANLIDKDDGEDDDEDDDDDLDFDIDVNNVDKFMLIQANQRITLIACDRRRSPCIQIQSLRQQFQAPLPFTL</sequence>
<gene>
    <name evidence="5" type="primary">20204826</name>
    <name evidence="4" type="ORF">HELRODRAFT_174114</name>
</gene>
<dbReference type="AlphaFoldDB" id="T1F7M7"/>
<keyword evidence="2" id="KW-0812">Transmembrane</keyword>
<dbReference type="CTD" id="20204826"/>